<proteinExistence type="predicted"/>
<dbReference type="GO" id="GO:0008410">
    <property type="term" value="F:CoA-transferase activity"/>
    <property type="evidence" value="ECO:0007669"/>
    <property type="project" value="InterPro"/>
</dbReference>
<dbReference type="Gene3D" id="3.40.1080.10">
    <property type="entry name" value="Glutaconate Coenzyme A-transferase"/>
    <property type="match status" value="1"/>
</dbReference>
<evidence type="ECO:0008006" key="3">
    <source>
        <dbReference type="Google" id="ProtNLM"/>
    </source>
</evidence>
<dbReference type="PANTHER" id="PTHR13707:SF60">
    <property type="entry name" value="ACETATE COA-TRANSFERASE SUBUNIT ALPHA"/>
    <property type="match status" value="1"/>
</dbReference>
<dbReference type="InterPro" id="IPR004165">
    <property type="entry name" value="CoA_trans_fam_I"/>
</dbReference>
<organism evidence="2">
    <name type="scientific">marine sediment metagenome</name>
    <dbReference type="NCBI Taxonomy" id="412755"/>
    <lineage>
        <taxon>unclassified sequences</taxon>
        <taxon>metagenomes</taxon>
        <taxon>ecological metagenomes</taxon>
    </lineage>
</organism>
<dbReference type="SUPFAM" id="SSF100950">
    <property type="entry name" value="NagB/RpiA/CoA transferase-like"/>
    <property type="match status" value="1"/>
</dbReference>
<name>X0TI42_9ZZZZ</name>
<sequence length="75" mass="8335">TSRTFNAVMAGAATVTIAEVEEIVELGELDADAIHTPGIYVDRVVVRPQVIEEEEVEISAEAKESYERFKERRGN</sequence>
<keyword evidence="1" id="KW-0808">Transferase</keyword>
<reference evidence="2" key="1">
    <citation type="journal article" date="2014" name="Front. Microbiol.">
        <title>High frequency of phylogenetically diverse reductive dehalogenase-homologous genes in deep subseafloor sedimentary metagenomes.</title>
        <authorList>
            <person name="Kawai M."/>
            <person name="Futagami T."/>
            <person name="Toyoda A."/>
            <person name="Takaki Y."/>
            <person name="Nishi S."/>
            <person name="Hori S."/>
            <person name="Arai W."/>
            <person name="Tsubouchi T."/>
            <person name="Morono Y."/>
            <person name="Uchiyama I."/>
            <person name="Ito T."/>
            <person name="Fujiyama A."/>
            <person name="Inagaki F."/>
            <person name="Takami H."/>
        </authorList>
    </citation>
    <scope>NUCLEOTIDE SEQUENCE</scope>
    <source>
        <strain evidence="2">Expedition CK06-06</strain>
    </source>
</reference>
<gene>
    <name evidence="2" type="ORF">S01H1_21230</name>
</gene>
<feature type="non-terminal residue" evidence="2">
    <location>
        <position position="1"/>
    </location>
</feature>
<dbReference type="InterPro" id="IPR037171">
    <property type="entry name" value="NagB/RpiA_transferase-like"/>
</dbReference>
<protein>
    <recommendedName>
        <fullName evidence="3">Succinyl-CoA--3-ketoacid-CoA transferase</fullName>
    </recommendedName>
</protein>
<comment type="caution">
    <text evidence="2">The sequence shown here is derived from an EMBL/GenBank/DDBJ whole genome shotgun (WGS) entry which is preliminary data.</text>
</comment>
<accession>X0TI42</accession>
<dbReference type="EMBL" id="BARS01011739">
    <property type="protein sequence ID" value="GAF93203.1"/>
    <property type="molecule type" value="Genomic_DNA"/>
</dbReference>
<evidence type="ECO:0000256" key="1">
    <source>
        <dbReference type="ARBA" id="ARBA00022679"/>
    </source>
</evidence>
<dbReference type="PANTHER" id="PTHR13707">
    <property type="entry name" value="KETOACID-COENZYME A TRANSFERASE"/>
    <property type="match status" value="1"/>
</dbReference>
<dbReference type="Pfam" id="PF01144">
    <property type="entry name" value="CoA_trans"/>
    <property type="match status" value="1"/>
</dbReference>
<dbReference type="AlphaFoldDB" id="X0TI42"/>
<evidence type="ECO:0000313" key="2">
    <source>
        <dbReference type="EMBL" id="GAF93203.1"/>
    </source>
</evidence>